<dbReference type="PANTHER" id="PTHR31751:SF42">
    <property type="entry name" value="PROTEIN CBG10204"/>
    <property type="match status" value="1"/>
</dbReference>
<dbReference type="SMART" id="SM00692">
    <property type="entry name" value="DM3"/>
    <property type="match status" value="1"/>
</dbReference>
<dbReference type="Proteomes" id="UP001249851">
    <property type="component" value="Unassembled WGS sequence"/>
</dbReference>
<feature type="region of interest" description="Disordered" evidence="6">
    <location>
        <begin position="760"/>
        <end position="783"/>
    </location>
</feature>
<evidence type="ECO:0000256" key="4">
    <source>
        <dbReference type="ARBA" id="ARBA00023125"/>
    </source>
</evidence>
<dbReference type="InterPro" id="IPR038441">
    <property type="entry name" value="THAP_Znf_sf"/>
</dbReference>
<dbReference type="EMBL" id="JARQWQ010000091">
    <property type="protein sequence ID" value="KAK2551989.1"/>
    <property type="molecule type" value="Genomic_DNA"/>
</dbReference>
<feature type="compositionally biased region" description="Polar residues" evidence="6">
    <location>
        <begin position="241"/>
        <end position="253"/>
    </location>
</feature>
<keyword evidence="1" id="KW-0479">Metal-binding</keyword>
<evidence type="ECO:0000256" key="2">
    <source>
        <dbReference type="ARBA" id="ARBA00022771"/>
    </source>
</evidence>
<gene>
    <name evidence="8" type="ORF">P5673_026995</name>
</gene>
<organism evidence="8 9">
    <name type="scientific">Acropora cervicornis</name>
    <name type="common">Staghorn coral</name>
    <dbReference type="NCBI Taxonomy" id="6130"/>
    <lineage>
        <taxon>Eukaryota</taxon>
        <taxon>Metazoa</taxon>
        <taxon>Cnidaria</taxon>
        <taxon>Anthozoa</taxon>
        <taxon>Hexacorallia</taxon>
        <taxon>Scleractinia</taxon>
        <taxon>Astrocoeniina</taxon>
        <taxon>Acroporidae</taxon>
        <taxon>Acropora</taxon>
    </lineage>
</organism>
<dbReference type="AlphaFoldDB" id="A0AAD9UVZ0"/>
<dbReference type="GO" id="GO:0003677">
    <property type="term" value="F:DNA binding"/>
    <property type="evidence" value="ECO:0007669"/>
    <property type="project" value="UniProtKB-UniRule"/>
</dbReference>
<dbReference type="PANTHER" id="PTHR31751">
    <property type="entry name" value="SI:CH211-108C17.2-RELATED-RELATED"/>
    <property type="match status" value="1"/>
</dbReference>
<keyword evidence="9" id="KW-1185">Reference proteome</keyword>
<dbReference type="Gene3D" id="6.20.210.20">
    <property type="entry name" value="THAP domain"/>
    <property type="match status" value="1"/>
</dbReference>
<dbReference type="Pfam" id="PF05485">
    <property type="entry name" value="THAP"/>
    <property type="match status" value="1"/>
</dbReference>
<evidence type="ECO:0000256" key="3">
    <source>
        <dbReference type="ARBA" id="ARBA00022833"/>
    </source>
</evidence>
<evidence type="ECO:0000256" key="5">
    <source>
        <dbReference type="PROSITE-ProRule" id="PRU00309"/>
    </source>
</evidence>
<proteinExistence type="predicted"/>
<accession>A0AAD9UVZ0</accession>
<keyword evidence="2 5" id="KW-0863">Zinc-finger</keyword>
<sequence>MVNCCVPGCTNYSAKSTNISYHKIPKDPQLRKAWISCLRRENLPPLKNCYVCSEHFDIECFESDFMEQLIGEKKRKRLKADAIPSIFTFTSPTAVSSKRRATTENRIERKRQKEVRCNVTVNFHHAANVKYFIFLYQTLENILAPSSSGSFADVTHEESEMEISEDELVPSDTRDIGIQCCLENRFMVTKTISTQTNKADIYADTADACIQVDENSTLEKLNILHDHTYATSPVSPVVSPQKSLKSISPQKSCGSYPWSDDEEGKLISNDEDDDDCIISSQDRHSTTDTEPESECYLESCISEAKYLVFWSSLEELFRFCMKCGSTITEISFACTGSMLTVRTSCMNEHDSSWNSQPIVSSTPVGNLLLCSSILFTGDTFKRIQNFAACLGLKFLSERVFYRHQDRYLFPVINDAWEKERQTVVEELIDKPIVNLNGDARCDSPGHNAKYGTYTFMDSDTGKIVSFSVVQVTETTSSNAMEKEGFVRCISSLENGDDVSIDRITTDRHTVISSTMAKDYPHIKHQYDVWHVSKSVVKKLNKKAKLKSCQYLSCWIQSVSNHLWWSAATCNGDVKLLREKWVSVLHHVRNKHLWNDAELFRKCAHPCLTRREVKRKCWLKPGTPAYVALEEVVLQPKLLKDLANLTDFCHTGGLEVYHSMILKYCPKREHFSYKGMVARTQLAAIDNNHNTGRKQAVIQRGERVGEARYRPCFPKMHRRWVVKPVLEKKSYAFLPELQKKVLGMCNGTEDPLEPTALDLPPNIASEAAPGKQDLIKKHRSRFSR</sequence>
<comment type="caution">
    <text evidence="8">The sequence shown here is derived from an EMBL/GenBank/DDBJ whole genome shotgun (WGS) entry which is preliminary data.</text>
</comment>
<name>A0AAD9UVZ0_ACRCE</name>
<protein>
    <submittedName>
        <fullName evidence="8">THAP domain-containing protein 2</fullName>
    </submittedName>
</protein>
<keyword evidence="3" id="KW-0862">Zinc</keyword>
<feature type="region of interest" description="Disordered" evidence="6">
    <location>
        <begin position="233"/>
        <end position="290"/>
    </location>
</feature>
<evidence type="ECO:0000313" key="8">
    <source>
        <dbReference type="EMBL" id="KAK2551989.1"/>
    </source>
</evidence>
<feature type="compositionally biased region" description="Acidic residues" evidence="6">
    <location>
        <begin position="259"/>
        <end position="276"/>
    </location>
</feature>
<evidence type="ECO:0000256" key="1">
    <source>
        <dbReference type="ARBA" id="ARBA00022723"/>
    </source>
</evidence>
<evidence type="ECO:0000256" key="6">
    <source>
        <dbReference type="SAM" id="MobiDB-lite"/>
    </source>
</evidence>
<dbReference type="SMART" id="SM00980">
    <property type="entry name" value="THAP"/>
    <property type="match status" value="1"/>
</dbReference>
<dbReference type="PROSITE" id="PS50950">
    <property type="entry name" value="ZF_THAP"/>
    <property type="match status" value="1"/>
</dbReference>
<dbReference type="GO" id="GO:0008270">
    <property type="term" value="F:zinc ion binding"/>
    <property type="evidence" value="ECO:0007669"/>
    <property type="project" value="UniProtKB-KW"/>
</dbReference>
<dbReference type="InterPro" id="IPR006612">
    <property type="entry name" value="THAP_Znf"/>
</dbReference>
<reference evidence="8" key="2">
    <citation type="journal article" date="2023" name="Science">
        <title>Genomic signatures of disease resistance in endangered staghorn corals.</title>
        <authorList>
            <person name="Vollmer S.V."/>
            <person name="Selwyn J.D."/>
            <person name="Despard B.A."/>
            <person name="Roesel C.L."/>
        </authorList>
    </citation>
    <scope>NUCLEOTIDE SEQUENCE</scope>
    <source>
        <strain evidence="8">K2</strain>
    </source>
</reference>
<reference evidence="8" key="1">
    <citation type="journal article" date="2023" name="G3 (Bethesda)">
        <title>Whole genome assembly and annotation of the endangered Caribbean coral Acropora cervicornis.</title>
        <authorList>
            <person name="Selwyn J.D."/>
            <person name="Vollmer S.V."/>
        </authorList>
    </citation>
    <scope>NUCLEOTIDE SEQUENCE</scope>
    <source>
        <strain evidence="8">K2</strain>
    </source>
</reference>
<evidence type="ECO:0000313" key="9">
    <source>
        <dbReference type="Proteomes" id="UP001249851"/>
    </source>
</evidence>
<dbReference type="SUPFAM" id="SSF57716">
    <property type="entry name" value="Glucocorticoid receptor-like (DNA-binding domain)"/>
    <property type="match status" value="1"/>
</dbReference>
<feature type="domain" description="THAP-type" evidence="7">
    <location>
        <begin position="1"/>
        <end position="87"/>
    </location>
</feature>
<keyword evidence="4 5" id="KW-0238">DNA-binding</keyword>
<evidence type="ECO:0000259" key="7">
    <source>
        <dbReference type="PROSITE" id="PS50950"/>
    </source>
</evidence>